<comment type="function">
    <text evidence="1">Mitochondrial intermembrane chaperone that participates in the import and insertion of some multi-pass transmembrane proteins into the mitochondrial inner membrane. Also required for the transfer of beta-barrel precursors from the TOM complex to the sorting and assembly machinery (SAM complex) of the outer membrane. Acts as a chaperone-like protein that protects the hydrophobic precursors from aggregation and guide them through the mitochondrial intermembrane space.</text>
</comment>
<keyword evidence="1" id="KW-1015">Disulfide bond</keyword>
<evidence type="ECO:0000313" key="3">
    <source>
        <dbReference type="EMBL" id="MED6161169.1"/>
    </source>
</evidence>
<comment type="subcellular location">
    <subcellularLocation>
        <location evidence="1">Mitochondrion inner membrane</location>
        <topology evidence="1">Peripheral membrane protein</topology>
        <orientation evidence="1">Intermembrane side</orientation>
    </subcellularLocation>
</comment>
<evidence type="ECO:0000259" key="2">
    <source>
        <dbReference type="Pfam" id="PF02953"/>
    </source>
</evidence>
<feature type="domain" description="Tim10-like" evidence="2">
    <location>
        <begin position="14"/>
        <end position="76"/>
    </location>
</feature>
<comment type="domain">
    <text evidence="1">The twin CX3C motif contains 4 conserved Cys residues that form 2 disulfide bonds in the mitochondrial intermembrane space.</text>
</comment>
<keyword evidence="1" id="KW-0999">Mitochondrion inner membrane</keyword>
<comment type="subunit">
    <text evidence="1">Heterohexamer.</text>
</comment>
<keyword evidence="4" id="KW-1185">Reference proteome</keyword>
<evidence type="ECO:0000256" key="1">
    <source>
        <dbReference type="RuleBase" id="RU367043"/>
    </source>
</evidence>
<accession>A0ABU6UJD9</accession>
<keyword evidence="1" id="KW-0813">Transport</keyword>
<keyword evidence="1" id="KW-0811">Translocation</keyword>
<dbReference type="Proteomes" id="UP001341840">
    <property type="component" value="Unassembled WGS sequence"/>
</dbReference>
<dbReference type="EMBL" id="JASCZI010121314">
    <property type="protein sequence ID" value="MED6161169.1"/>
    <property type="molecule type" value="Genomic_DNA"/>
</dbReference>
<proteinExistence type="inferred from homology"/>
<organism evidence="3 4">
    <name type="scientific">Stylosanthes scabra</name>
    <dbReference type="NCBI Taxonomy" id="79078"/>
    <lineage>
        <taxon>Eukaryota</taxon>
        <taxon>Viridiplantae</taxon>
        <taxon>Streptophyta</taxon>
        <taxon>Embryophyta</taxon>
        <taxon>Tracheophyta</taxon>
        <taxon>Spermatophyta</taxon>
        <taxon>Magnoliopsida</taxon>
        <taxon>eudicotyledons</taxon>
        <taxon>Gunneridae</taxon>
        <taxon>Pentapetalae</taxon>
        <taxon>rosids</taxon>
        <taxon>fabids</taxon>
        <taxon>Fabales</taxon>
        <taxon>Fabaceae</taxon>
        <taxon>Papilionoideae</taxon>
        <taxon>50 kb inversion clade</taxon>
        <taxon>dalbergioids sensu lato</taxon>
        <taxon>Dalbergieae</taxon>
        <taxon>Pterocarpus clade</taxon>
        <taxon>Stylosanthes</taxon>
    </lineage>
</organism>
<dbReference type="InterPro" id="IPR035427">
    <property type="entry name" value="Tim10-like_dom_sf"/>
</dbReference>
<protein>
    <recommendedName>
        <fullName evidence="1">Mitochondrial import inner membrane translocase subunit</fullName>
    </recommendedName>
</protein>
<sequence length="78" mass="8887">MDLSELNTPEMQRFYSEEQQKAVVTEMVAKVTNECWDKCISGTPGNKFSSGEASCLSNCAQRFVETNMLIWKKLQSMQ</sequence>
<gene>
    <name evidence="3" type="ORF">PIB30_058180</name>
</gene>
<keyword evidence="1" id="KW-0653">Protein transport</keyword>
<reference evidence="3 4" key="1">
    <citation type="journal article" date="2023" name="Plants (Basel)">
        <title>Bridging the Gap: Combining Genomics and Transcriptomics Approaches to Understand Stylosanthes scabra, an Orphan Legume from the Brazilian Caatinga.</title>
        <authorList>
            <person name="Ferreira-Neto J.R.C."/>
            <person name="da Silva M.D."/>
            <person name="Binneck E."/>
            <person name="de Melo N.F."/>
            <person name="da Silva R.H."/>
            <person name="de Melo A.L.T.M."/>
            <person name="Pandolfi V."/>
            <person name="Bustamante F.O."/>
            <person name="Brasileiro-Vidal A.C."/>
            <person name="Benko-Iseppon A.M."/>
        </authorList>
    </citation>
    <scope>NUCLEOTIDE SEQUENCE [LARGE SCALE GENOMIC DNA]</scope>
    <source>
        <tissue evidence="3">Leaves</tissue>
    </source>
</reference>
<dbReference type="Gene3D" id="1.10.287.810">
    <property type="entry name" value="Mitochondrial import inner membrane translocase subunit tim13 like domains"/>
    <property type="match status" value="1"/>
</dbReference>
<dbReference type="SUPFAM" id="SSF144122">
    <property type="entry name" value="Tim10-like"/>
    <property type="match status" value="1"/>
</dbReference>
<keyword evidence="1" id="KW-0496">Mitochondrion</keyword>
<comment type="similarity">
    <text evidence="1">Belongs to the small Tim family.</text>
</comment>
<keyword evidence="1" id="KW-0472">Membrane</keyword>
<dbReference type="Pfam" id="PF02953">
    <property type="entry name" value="zf-Tim10_DDP"/>
    <property type="match status" value="1"/>
</dbReference>
<name>A0ABU6UJD9_9FABA</name>
<evidence type="ECO:0000313" key="4">
    <source>
        <dbReference type="Proteomes" id="UP001341840"/>
    </source>
</evidence>
<dbReference type="InterPro" id="IPR004217">
    <property type="entry name" value="Tim10-like"/>
</dbReference>
<comment type="caution">
    <text evidence="3">The sequence shown here is derived from an EMBL/GenBank/DDBJ whole genome shotgun (WGS) entry which is preliminary data.</text>
</comment>
<keyword evidence="1" id="KW-0143">Chaperone</keyword>